<feature type="binding site" evidence="12">
    <location>
        <position position="392"/>
    </location>
    <ligand>
        <name>Fe cation</name>
        <dbReference type="ChEBI" id="CHEBI:24875"/>
    </ligand>
</feature>
<dbReference type="CDD" id="cd07000">
    <property type="entry name" value="cupin_HGO_N"/>
    <property type="match status" value="1"/>
</dbReference>
<dbReference type="InParanoid" id="A0A0C2WYR1"/>
<keyword evidence="6" id="KW-0828">Tyrosine catabolism</keyword>
<evidence type="ECO:0000256" key="1">
    <source>
        <dbReference type="ARBA" id="ARBA00001962"/>
    </source>
</evidence>
<dbReference type="OrthoDB" id="1689029at2759"/>
<dbReference type="UniPathway" id="UPA00139">
    <property type="reaction ID" value="UER00339"/>
</dbReference>
<dbReference type="InterPro" id="IPR014710">
    <property type="entry name" value="RmlC-like_jellyroll"/>
</dbReference>
<protein>
    <recommendedName>
        <fullName evidence="4">homogentisate 1,2-dioxygenase</fullName>
        <ecNumber evidence="4">1.13.11.5</ecNumber>
    </recommendedName>
</protein>
<feature type="domain" description="Homogentisate 1,2-dioxygenase C-terminal" evidence="13">
    <location>
        <begin position="302"/>
        <end position="455"/>
    </location>
</feature>
<dbReference type="InterPro" id="IPR005708">
    <property type="entry name" value="Homogentis_dOase"/>
</dbReference>
<feature type="binding site" evidence="12">
    <location>
        <position position="392"/>
    </location>
    <ligand>
        <name>homogentisate</name>
        <dbReference type="ChEBI" id="CHEBI:16169"/>
    </ligand>
</feature>
<evidence type="ECO:0000256" key="7">
    <source>
        <dbReference type="ARBA" id="ARBA00022964"/>
    </source>
</evidence>
<dbReference type="Pfam" id="PF04209">
    <property type="entry name" value="HgmA_C"/>
    <property type="match status" value="1"/>
</dbReference>
<keyword evidence="7" id="KW-0223">Dioxygenase</keyword>
<dbReference type="GO" id="GO:0005737">
    <property type="term" value="C:cytoplasm"/>
    <property type="evidence" value="ECO:0007669"/>
    <property type="project" value="TreeGrafter"/>
</dbReference>
<dbReference type="Pfam" id="PF20510">
    <property type="entry name" value="HgmA_N"/>
    <property type="match status" value="1"/>
</dbReference>
<keyword evidence="10" id="KW-0585">Phenylalanine catabolism</keyword>
<feature type="binding site" evidence="12">
    <location>
        <position position="356"/>
    </location>
    <ligand>
        <name>Fe cation</name>
        <dbReference type="ChEBI" id="CHEBI:24875"/>
    </ligand>
</feature>
<gene>
    <name evidence="15" type="ORF">M378DRAFT_82469</name>
</gene>
<feature type="binding site" evidence="12">
    <location>
        <position position="362"/>
    </location>
    <ligand>
        <name>Fe cation</name>
        <dbReference type="ChEBI" id="CHEBI:24875"/>
    </ligand>
</feature>
<dbReference type="FunFam" id="2.60.120.10:FF:000034">
    <property type="entry name" value="Homogentisate 1,2-dioxygenase"/>
    <property type="match status" value="1"/>
</dbReference>
<evidence type="ECO:0000313" key="15">
    <source>
        <dbReference type="EMBL" id="KIL61513.1"/>
    </source>
</evidence>
<dbReference type="InterPro" id="IPR011051">
    <property type="entry name" value="RmlC_Cupin_sf"/>
</dbReference>
<dbReference type="InterPro" id="IPR046452">
    <property type="entry name" value="HgmA_N"/>
</dbReference>
<dbReference type="GO" id="GO:0006559">
    <property type="term" value="P:L-phenylalanine catabolic process"/>
    <property type="evidence" value="ECO:0007669"/>
    <property type="project" value="UniProtKB-UniPathway"/>
</dbReference>
<feature type="domain" description="Homogentisate 1,2-dioxygenase N-terminal" evidence="14">
    <location>
        <begin position="25"/>
        <end position="300"/>
    </location>
</feature>
<keyword evidence="9 12" id="KW-0408">Iron</keyword>
<evidence type="ECO:0000256" key="6">
    <source>
        <dbReference type="ARBA" id="ARBA00022878"/>
    </source>
</evidence>
<evidence type="ECO:0000259" key="13">
    <source>
        <dbReference type="Pfam" id="PF04209"/>
    </source>
</evidence>
<evidence type="ECO:0000256" key="4">
    <source>
        <dbReference type="ARBA" id="ARBA00013127"/>
    </source>
</evidence>
<dbReference type="STRING" id="946122.A0A0C2WYR1"/>
<proteinExistence type="inferred from homology"/>
<dbReference type="PANTHER" id="PTHR11056">
    <property type="entry name" value="HOMOGENTISATE 1,2-DIOXYGENASE"/>
    <property type="match status" value="1"/>
</dbReference>
<sequence length="554" mass="60809">MTSQTLGASALGGHFVKPTDSDPYRYQTGFGNRFASEAIPDTLPFAQNMPRRNKYDLYTEFLTGNTFTAPRAENMNCYLYRIRPSVVHRGIERLPDNTDLTSTFLPINPNVHVSPRPLVWKPFDMPSKHEHVDFVDGIKTLAGNGDPTLQEGLAIHVYLANASMEKRAFCDLDGDMMIIPVEGRLDVQTEMGRIMVKPSELVVVPRGIRFRVSLPDGTSRGYCHEVFGSHYTLPDLGPLGGHGLANPRDFETPVAAFDIDQTPWKVIYKLAGELHLCSQEQTPFDVVAWHGNYVPYKYDMEKFMTAGSVAKDHVDPSVVTALVVKSSKPGIALCSFGIFLERWEVATNTFRAPPYHRNSAVEFLGVVHGGFGGRSEGLKPGGASMETGFCPHGVTNDDFVKGVEEEQVPHKIFVGTLGIIWETSVPLTVSDFAMNRSGKLQNHNAAMWDELKPNFLKHIDTVNADLEAAGLPPLGTIKVNGIKKGINRVNGTNGIHGTNGTNGTNGVHKIKGINGHGTNGVNGKHKHDEESQLEAKLRSLAIPHELNGMKRLAL</sequence>
<dbReference type="GO" id="GO:0004411">
    <property type="term" value="F:homogentisate 1,2-dioxygenase activity"/>
    <property type="evidence" value="ECO:0007669"/>
    <property type="project" value="UniProtKB-EC"/>
</dbReference>
<feature type="active site" description="Proton acceptor" evidence="11">
    <location>
        <position position="313"/>
    </location>
</feature>
<feature type="binding site" evidence="12">
    <location>
        <position position="371"/>
    </location>
    <ligand>
        <name>homogentisate</name>
        <dbReference type="ChEBI" id="CHEBI:16169"/>
    </ligand>
</feature>
<comment type="pathway">
    <text evidence="2">Amino-acid degradation; L-phenylalanine degradation; acetoacetate and fumarate from L-phenylalanine: step 4/6.</text>
</comment>
<comment type="cofactor">
    <cofactor evidence="1 12">
        <name>Fe cation</name>
        <dbReference type="ChEBI" id="CHEBI:24875"/>
    </cofactor>
</comment>
<evidence type="ECO:0000259" key="14">
    <source>
        <dbReference type="Pfam" id="PF20510"/>
    </source>
</evidence>
<dbReference type="EMBL" id="KN818283">
    <property type="protein sequence ID" value="KIL61513.1"/>
    <property type="molecule type" value="Genomic_DNA"/>
</dbReference>
<keyword evidence="8" id="KW-0560">Oxidoreductase</keyword>
<dbReference type="PANTHER" id="PTHR11056:SF0">
    <property type="entry name" value="HOMOGENTISATE 1,2-DIOXYGENASE"/>
    <property type="match status" value="1"/>
</dbReference>
<accession>A0A0C2WYR1</accession>
<evidence type="ECO:0000256" key="10">
    <source>
        <dbReference type="ARBA" id="ARBA00023232"/>
    </source>
</evidence>
<keyword evidence="16" id="KW-1185">Reference proteome</keyword>
<dbReference type="HOGENOM" id="CLU_027174_0_1_1"/>
<dbReference type="Proteomes" id="UP000054549">
    <property type="component" value="Unassembled WGS sequence"/>
</dbReference>
<evidence type="ECO:0000256" key="9">
    <source>
        <dbReference type="ARBA" id="ARBA00023004"/>
    </source>
</evidence>
<reference evidence="15 16" key="1">
    <citation type="submission" date="2014-04" db="EMBL/GenBank/DDBJ databases">
        <title>Evolutionary Origins and Diversification of the Mycorrhizal Mutualists.</title>
        <authorList>
            <consortium name="DOE Joint Genome Institute"/>
            <consortium name="Mycorrhizal Genomics Consortium"/>
            <person name="Kohler A."/>
            <person name="Kuo A."/>
            <person name="Nagy L.G."/>
            <person name="Floudas D."/>
            <person name="Copeland A."/>
            <person name="Barry K.W."/>
            <person name="Cichocki N."/>
            <person name="Veneault-Fourrey C."/>
            <person name="LaButti K."/>
            <person name="Lindquist E.A."/>
            <person name="Lipzen A."/>
            <person name="Lundell T."/>
            <person name="Morin E."/>
            <person name="Murat C."/>
            <person name="Riley R."/>
            <person name="Ohm R."/>
            <person name="Sun H."/>
            <person name="Tunlid A."/>
            <person name="Henrissat B."/>
            <person name="Grigoriev I.V."/>
            <person name="Hibbett D.S."/>
            <person name="Martin F."/>
        </authorList>
    </citation>
    <scope>NUCLEOTIDE SEQUENCE [LARGE SCALE GENOMIC DNA]</scope>
    <source>
        <strain evidence="15 16">Koide BX008</strain>
    </source>
</reference>
<keyword evidence="5 12" id="KW-0479">Metal-binding</keyword>
<dbReference type="GO" id="GO:0006572">
    <property type="term" value="P:L-tyrosine catabolic process"/>
    <property type="evidence" value="ECO:0007669"/>
    <property type="project" value="UniProtKB-KW"/>
</dbReference>
<comment type="similarity">
    <text evidence="3">Belongs to the homogentisate dioxygenase family.</text>
</comment>
<dbReference type="SUPFAM" id="SSF51182">
    <property type="entry name" value="RmlC-like cupins"/>
    <property type="match status" value="1"/>
</dbReference>
<evidence type="ECO:0000256" key="8">
    <source>
        <dbReference type="ARBA" id="ARBA00023002"/>
    </source>
</evidence>
<organism evidence="15 16">
    <name type="scientific">Amanita muscaria (strain Koide BX008)</name>
    <dbReference type="NCBI Taxonomy" id="946122"/>
    <lineage>
        <taxon>Eukaryota</taxon>
        <taxon>Fungi</taxon>
        <taxon>Dikarya</taxon>
        <taxon>Basidiomycota</taxon>
        <taxon>Agaricomycotina</taxon>
        <taxon>Agaricomycetes</taxon>
        <taxon>Agaricomycetidae</taxon>
        <taxon>Agaricales</taxon>
        <taxon>Pluteineae</taxon>
        <taxon>Amanitaceae</taxon>
        <taxon>Amanita</taxon>
    </lineage>
</organism>
<dbReference type="EC" id="1.13.11.5" evidence="4"/>
<dbReference type="InterPro" id="IPR046451">
    <property type="entry name" value="HgmA_C"/>
</dbReference>
<name>A0A0C2WYR1_AMAMK</name>
<evidence type="ECO:0000313" key="16">
    <source>
        <dbReference type="Proteomes" id="UP000054549"/>
    </source>
</evidence>
<evidence type="ECO:0000256" key="5">
    <source>
        <dbReference type="ARBA" id="ARBA00022723"/>
    </source>
</evidence>
<dbReference type="Gene3D" id="2.60.120.10">
    <property type="entry name" value="Jelly Rolls"/>
    <property type="match status" value="1"/>
</dbReference>
<evidence type="ECO:0000256" key="12">
    <source>
        <dbReference type="PIRSR" id="PIRSR605708-2"/>
    </source>
</evidence>
<dbReference type="GO" id="GO:0046872">
    <property type="term" value="F:metal ion binding"/>
    <property type="evidence" value="ECO:0007669"/>
    <property type="project" value="UniProtKB-KW"/>
</dbReference>
<dbReference type="AlphaFoldDB" id="A0A0C2WYR1"/>
<evidence type="ECO:0000256" key="11">
    <source>
        <dbReference type="PIRSR" id="PIRSR605708-1"/>
    </source>
</evidence>
<evidence type="ECO:0000256" key="2">
    <source>
        <dbReference type="ARBA" id="ARBA00004704"/>
    </source>
</evidence>
<evidence type="ECO:0000256" key="3">
    <source>
        <dbReference type="ARBA" id="ARBA00007757"/>
    </source>
</evidence>